<dbReference type="PANTHER" id="PTHR32063">
    <property type="match status" value="1"/>
</dbReference>
<comment type="caution">
    <text evidence="1">The sequence shown here is derived from an EMBL/GenBank/DDBJ whole genome shotgun (WGS) entry which is preliminary data.</text>
</comment>
<dbReference type="PANTHER" id="PTHR32063:SF12">
    <property type="entry name" value="CATION EFFLUX SYSTEM PROTEIN"/>
    <property type="match status" value="1"/>
</dbReference>
<dbReference type="EMBL" id="JACHCB010000015">
    <property type="protein sequence ID" value="MBB6111999.1"/>
    <property type="molecule type" value="Genomic_DNA"/>
</dbReference>
<protein>
    <submittedName>
        <fullName evidence="1">Cobalt-zinc-cadmium resistance protein CzcA</fullName>
    </submittedName>
</protein>
<dbReference type="Gene3D" id="3.30.70.1440">
    <property type="entry name" value="Multidrug efflux transporter AcrB pore domain"/>
    <property type="match status" value="1"/>
</dbReference>
<dbReference type="Gene3D" id="3.30.70.1430">
    <property type="entry name" value="Multidrug efflux transporter AcrB pore domain"/>
    <property type="match status" value="1"/>
</dbReference>
<evidence type="ECO:0000313" key="1">
    <source>
        <dbReference type="EMBL" id="MBB6111999.1"/>
    </source>
</evidence>
<accession>A0ABR6PQJ6</accession>
<gene>
    <name evidence="1" type="ORF">HDF23_004772</name>
</gene>
<reference evidence="1 2" key="1">
    <citation type="submission" date="2020-08" db="EMBL/GenBank/DDBJ databases">
        <title>Genomic Encyclopedia of Type Strains, Phase IV (KMG-V): Genome sequencing to study the core and pangenomes of soil and plant-associated prokaryotes.</title>
        <authorList>
            <person name="Whitman W."/>
        </authorList>
    </citation>
    <scope>NUCLEOTIDE SEQUENCE [LARGE SCALE GENOMIC DNA]</scope>
    <source>
        <strain evidence="1 2">ANJLi2</strain>
    </source>
</reference>
<sequence>METSKKVREILMTFPQVQYAVSQTGRPDDGTDVAGFYNNEFDVLMYPEDDWRPKISKDELINRMNVKLSKLTGVNLNFSQLISDNVEEAVSGDSLNYTEGKIQDVYKILRDVKGIKDLGIMKSIGLPELDIILDQQKMAQYGGNYFQPLFLTVLGPKAPGR</sequence>
<evidence type="ECO:0000313" key="2">
    <source>
        <dbReference type="Proteomes" id="UP000541583"/>
    </source>
</evidence>
<dbReference type="Proteomes" id="UP000541583">
    <property type="component" value="Unassembled WGS sequence"/>
</dbReference>
<proteinExistence type="predicted"/>
<keyword evidence="2" id="KW-1185">Reference proteome</keyword>
<name>A0ABR6PQJ6_9SPHI</name>
<dbReference type="Pfam" id="PF00873">
    <property type="entry name" value="ACR_tran"/>
    <property type="match status" value="1"/>
</dbReference>
<dbReference type="InterPro" id="IPR001036">
    <property type="entry name" value="Acrflvin-R"/>
</dbReference>
<dbReference type="Gene3D" id="3.30.2090.10">
    <property type="entry name" value="Multidrug efflux transporter AcrB TolC docking domain, DN and DC subdomains"/>
    <property type="match status" value="1"/>
</dbReference>
<dbReference type="InterPro" id="IPR027463">
    <property type="entry name" value="AcrB_DN_DC_subdom"/>
</dbReference>
<organism evidence="1 2">
    <name type="scientific">Mucilaginibacter lappiensis</name>
    <dbReference type="NCBI Taxonomy" id="354630"/>
    <lineage>
        <taxon>Bacteria</taxon>
        <taxon>Pseudomonadati</taxon>
        <taxon>Bacteroidota</taxon>
        <taxon>Sphingobacteriia</taxon>
        <taxon>Sphingobacteriales</taxon>
        <taxon>Sphingobacteriaceae</taxon>
        <taxon>Mucilaginibacter</taxon>
    </lineage>
</organism>